<dbReference type="PANTHER" id="PTHR43390">
    <property type="entry name" value="SIGNAL PEPTIDASE I"/>
    <property type="match status" value="1"/>
</dbReference>
<feature type="domain" description="Peptidase S26" evidence="7">
    <location>
        <begin position="171"/>
        <end position="253"/>
    </location>
</feature>
<evidence type="ECO:0000313" key="9">
    <source>
        <dbReference type="Proteomes" id="UP000190541"/>
    </source>
</evidence>
<reference evidence="8 9" key="1">
    <citation type="submission" date="2017-02" db="EMBL/GenBank/DDBJ databases">
        <authorList>
            <person name="Peterson S.W."/>
        </authorList>
    </citation>
    <scope>NUCLEOTIDE SEQUENCE [LARGE SCALE GENOMIC DNA]</scope>
    <source>
        <strain evidence="8 9">DSM 22899</strain>
    </source>
</reference>
<dbReference type="InterPro" id="IPR019758">
    <property type="entry name" value="Pept_S26A_signal_pept_1_CS"/>
</dbReference>
<dbReference type="Pfam" id="PF10502">
    <property type="entry name" value="Peptidase_S26"/>
    <property type="match status" value="2"/>
</dbReference>
<evidence type="ECO:0000256" key="4">
    <source>
        <dbReference type="ARBA" id="ARBA00019232"/>
    </source>
</evidence>
<dbReference type="EC" id="3.4.21.89" evidence="3 6"/>
<evidence type="ECO:0000256" key="5">
    <source>
        <dbReference type="ARBA" id="ARBA00022801"/>
    </source>
</evidence>
<dbReference type="PRINTS" id="PR00727">
    <property type="entry name" value="LEADERPTASE"/>
</dbReference>
<dbReference type="Gene3D" id="2.10.109.10">
    <property type="entry name" value="Umud Fragment, subunit A"/>
    <property type="match status" value="2"/>
</dbReference>
<proteinExistence type="inferred from homology"/>
<keyword evidence="9" id="KW-1185">Reference proteome</keyword>
<evidence type="ECO:0000256" key="2">
    <source>
        <dbReference type="ARBA" id="ARBA00009370"/>
    </source>
</evidence>
<dbReference type="STRING" id="623280.SAMN05660226_03982"/>
<gene>
    <name evidence="8" type="ORF">SAMN05660226_03982</name>
</gene>
<comment type="similarity">
    <text evidence="2 6">Belongs to the peptidase S26 family.</text>
</comment>
<evidence type="ECO:0000313" key="8">
    <source>
        <dbReference type="EMBL" id="SKB94996.1"/>
    </source>
</evidence>
<feature type="domain" description="Peptidase S26" evidence="7">
    <location>
        <begin position="1"/>
        <end position="82"/>
    </location>
</feature>
<dbReference type="GO" id="GO:0004252">
    <property type="term" value="F:serine-type endopeptidase activity"/>
    <property type="evidence" value="ECO:0007669"/>
    <property type="project" value="InterPro"/>
</dbReference>
<dbReference type="PROSITE" id="PS00761">
    <property type="entry name" value="SPASE_I_3"/>
    <property type="match status" value="1"/>
</dbReference>
<dbReference type="CDD" id="cd06530">
    <property type="entry name" value="S26_SPase_I"/>
    <property type="match status" value="2"/>
</dbReference>
<keyword evidence="6" id="KW-0645">Protease</keyword>
<dbReference type="NCBIfam" id="TIGR02227">
    <property type="entry name" value="sigpep_I_bact"/>
    <property type="match status" value="1"/>
</dbReference>
<keyword evidence="5 6" id="KW-0378">Hydrolase</keyword>
<evidence type="ECO:0000256" key="1">
    <source>
        <dbReference type="ARBA" id="ARBA00000677"/>
    </source>
</evidence>
<name>A0A1T5FFW8_9SPHI</name>
<dbReference type="GO" id="GO:0006465">
    <property type="term" value="P:signal peptide processing"/>
    <property type="evidence" value="ECO:0007669"/>
    <property type="project" value="InterPro"/>
</dbReference>
<dbReference type="InterPro" id="IPR036286">
    <property type="entry name" value="LexA/Signal_pep-like_sf"/>
</dbReference>
<evidence type="ECO:0000259" key="7">
    <source>
        <dbReference type="Pfam" id="PF10502"/>
    </source>
</evidence>
<dbReference type="GO" id="GO:0016020">
    <property type="term" value="C:membrane"/>
    <property type="evidence" value="ECO:0007669"/>
    <property type="project" value="UniProtKB-SubCell"/>
</dbReference>
<dbReference type="AlphaFoldDB" id="A0A1T5FFW8"/>
<protein>
    <recommendedName>
        <fullName evidence="4 6">Signal peptidase I</fullName>
        <ecNumber evidence="3 6">3.4.21.89</ecNumber>
    </recommendedName>
</protein>
<accession>A0A1T5FFW8</accession>
<dbReference type="EMBL" id="FUYS01000015">
    <property type="protein sequence ID" value="SKB94996.1"/>
    <property type="molecule type" value="Genomic_DNA"/>
</dbReference>
<dbReference type="SUPFAM" id="SSF51306">
    <property type="entry name" value="LexA/Signal peptidase"/>
    <property type="match status" value="1"/>
</dbReference>
<comment type="catalytic activity">
    <reaction evidence="1 6">
        <text>Cleavage of hydrophobic, N-terminal signal or leader sequences from secreted and periplasmic proteins.</text>
        <dbReference type="EC" id="3.4.21.89"/>
    </reaction>
</comment>
<dbReference type="PANTHER" id="PTHR43390:SF1">
    <property type="entry name" value="CHLOROPLAST PROCESSING PEPTIDASE"/>
    <property type="match status" value="1"/>
</dbReference>
<dbReference type="InterPro" id="IPR000223">
    <property type="entry name" value="Pept_S26A_signal_pept_1"/>
</dbReference>
<comment type="subcellular location">
    <subcellularLocation>
        <location evidence="6">Membrane</location>
        <topology evidence="6">Single-pass type II membrane protein</topology>
    </subcellularLocation>
</comment>
<evidence type="ECO:0000256" key="3">
    <source>
        <dbReference type="ARBA" id="ARBA00013208"/>
    </source>
</evidence>
<dbReference type="GO" id="GO:0009003">
    <property type="term" value="F:signal peptidase activity"/>
    <property type="evidence" value="ECO:0007669"/>
    <property type="project" value="UniProtKB-EC"/>
</dbReference>
<dbReference type="InterPro" id="IPR019533">
    <property type="entry name" value="Peptidase_S26"/>
</dbReference>
<sequence length="257" mass="29652">MKGTLKAGDRIIVNITKYEGLFANVLKYIGIKQQISNNDIVVFKLDTTDSSLYVKRCIGLPGQQIEIKNGIVLINGNVYEESPKVIMRYKVWHHSFSQLQQVFDSLKIDHYVDFLRSFNYISLNLELKEYNKLKESSAVDSITVDISNIISLNPNKSESRLDVSLNFDELTIPYKGMSITLNNKTYDSYQAIINKHESARLSKKNNTYYINGIRASKYIFRYDYIFVMGDNRNKSIDSRYFGPIPTTNITGIYLFKI</sequence>
<evidence type="ECO:0000256" key="6">
    <source>
        <dbReference type="RuleBase" id="RU362042"/>
    </source>
</evidence>
<dbReference type="Proteomes" id="UP000190541">
    <property type="component" value="Unassembled WGS sequence"/>
</dbReference>
<organism evidence="8 9">
    <name type="scientific">Parapedobacter luteus</name>
    <dbReference type="NCBI Taxonomy" id="623280"/>
    <lineage>
        <taxon>Bacteria</taxon>
        <taxon>Pseudomonadati</taxon>
        <taxon>Bacteroidota</taxon>
        <taxon>Sphingobacteriia</taxon>
        <taxon>Sphingobacteriales</taxon>
        <taxon>Sphingobacteriaceae</taxon>
        <taxon>Parapedobacter</taxon>
    </lineage>
</organism>